<feature type="region of interest" description="Disordered" evidence="13">
    <location>
        <begin position="690"/>
        <end position="728"/>
    </location>
</feature>
<feature type="compositionally biased region" description="Polar residues" evidence="13">
    <location>
        <begin position="1194"/>
        <end position="1211"/>
    </location>
</feature>
<gene>
    <name evidence="12" type="primary">PSD2</name>
    <name evidence="16" type="ORF">SCHPADRAFT_871290</name>
</gene>
<keyword evidence="2 12" id="KW-0444">Lipid biosynthesis</keyword>
<evidence type="ECO:0000259" key="14">
    <source>
        <dbReference type="PROSITE" id="PS50004"/>
    </source>
</evidence>
<dbReference type="Pfam" id="PF02666">
    <property type="entry name" value="PS_Dcarbxylase"/>
    <property type="match status" value="1"/>
</dbReference>
<dbReference type="SUPFAM" id="SSF47473">
    <property type="entry name" value="EF-hand"/>
    <property type="match status" value="1"/>
</dbReference>
<keyword evidence="9 12" id="KW-0456">Lyase</keyword>
<dbReference type="GO" id="GO:0005509">
    <property type="term" value="F:calcium ion binding"/>
    <property type="evidence" value="ECO:0007669"/>
    <property type="project" value="InterPro"/>
</dbReference>
<dbReference type="FunCoup" id="A0A0H2RUF6">
    <property type="interactions" value="61"/>
</dbReference>
<dbReference type="InterPro" id="IPR033177">
    <property type="entry name" value="PSD-B"/>
</dbReference>
<comment type="subunit">
    <text evidence="12">Heterodimer of a large membrane-associated beta subunit and a small pyruvoyl-containing alpha subunit.</text>
</comment>
<keyword evidence="7 12" id="KW-0865">Zymogen</keyword>
<dbReference type="InterPro" id="IPR002048">
    <property type="entry name" value="EF_hand_dom"/>
</dbReference>
<evidence type="ECO:0000259" key="15">
    <source>
        <dbReference type="PROSITE" id="PS50222"/>
    </source>
</evidence>
<comment type="catalytic activity">
    <reaction evidence="12">
        <text>a 1,2-diacyl-sn-glycero-3-phospho-L-serine + H(+) = a 1,2-diacyl-sn-glycero-3-phosphoethanolamine + CO2</text>
        <dbReference type="Rhea" id="RHEA:20828"/>
        <dbReference type="ChEBI" id="CHEBI:15378"/>
        <dbReference type="ChEBI" id="CHEBI:16526"/>
        <dbReference type="ChEBI" id="CHEBI:57262"/>
        <dbReference type="ChEBI" id="CHEBI:64612"/>
        <dbReference type="EC" id="4.1.1.65"/>
    </reaction>
</comment>
<dbReference type="UniPathway" id="UPA00558">
    <property type="reaction ID" value="UER00616"/>
</dbReference>
<evidence type="ECO:0000256" key="6">
    <source>
        <dbReference type="ARBA" id="ARBA00023136"/>
    </source>
</evidence>
<dbReference type="InterPro" id="IPR011992">
    <property type="entry name" value="EF-hand-dom_pair"/>
</dbReference>
<dbReference type="NCBIfam" id="TIGR00163">
    <property type="entry name" value="PS_decarb"/>
    <property type="match status" value="1"/>
</dbReference>
<feature type="compositionally biased region" description="Basic residues" evidence="13">
    <location>
        <begin position="339"/>
        <end position="349"/>
    </location>
</feature>
<feature type="active site" description="Charge relay system; for autoendoproteolytic cleavage activity" evidence="12">
    <location>
        <position position="981"/>
    </location>
</feature>
<keyword evidence="4" id="KW-0106">Calcium</keyword>
<dbReference type="InterPro" id="IPR035892">
    <property type="entry name" value="C2_domain_sf"/>
</dbReference>
<keyword evidence="3 12" id="KW-0210">Decarboxylase</keyword>
<feature type="region of interest" description="Disordered" evidence="13">
    <location>
        <begin position="1166"/>
        <end position="1211"/>
    </location>
</feature>
<organism evidence="16 17">
    <name type="scientific">Schizopora paradoxa</name>
    <dbReference type="NCBI Taxonomy" id="27342"/>
    <lineage>
        <taxon>Eukaryota</taxon>
        <taxon>Fungi</taxon>
        <taxon>Dikarya</taxon>
        <taxon>Basidiomycota</taxon>
        <taxon>Agaricomycotina</taxon>
        <taxon>Agaricomycetes</taxon>
        <taxon>Hymenochaetales</taxon>
        <taxon>Schizoporaceae</taxon>
        <taxon>Schizopora</taxon>
    </lineage>
</organism>
<dbReference type="PANTHER" id="PTHR10067:SF17">
    <property type="entry name" value="PHOSPHATIDYLSERINE DECARBOXYLASE PROENZYME 2"/>
    <property type="match status" value="1"/>
</dbReference>
<comment type="pathway">
    <text evidence="12">Phospholipid metabolism; phosphatidylethanolamine biosynthesis; phosphatidylethanolamine from CDP-diacylglycerol: step 2/2.</text>
</comment>
<evidence type="ECO:0000256" key="1">
    <source>
        <dbReference type="ARBA" id="ARBA00005189"/>
    </source>
</evidence>
<dbReference type="InParanoid" id="A0A0H2RUF6"/>
<dbReference type="Gene3D" id="1.10.238.10">
    <property type="entry name" value="EF-hand"/>
    <property type="match status" value="1"/>
</dbReference>
<sequence>MAVGQKKAVKIKKALKTAARLPIRVSVGRGNRSRNVAPLQGERPIVILRVQIVECRNLLAKDKSGTSDPFVVASFATNRFNTPVIKKSLNPQYDAKDATFDFPVYRSIAGRHLELIVWDKDMLKKDYLGEASLSIEDWFGDASASSKDFEDPNNKAFSINVVSSRASTQASGSIHVKLGFRMPETVDHSLTFDEIYEDLLRGTEKADRSLDSAPATEGIGTVRTHESMPVYADDGLSSDEGEGDVEPYYFDEDDMNEPRTPYGPLMDVPYTDSPPNTAPMATGMIRNAYSEGDELPSTPTVPDLKIESPTTPTPIQSPSSRPTAPRAESLPAPVASPKPSKKKFPRVFPRRVSSITSSPSFDSAMPSASGIQTSVSDTSRPTTPGATQKKKFGKPWKRKGRDFNFNAANDILGIVMLEIHGATDLPRLKNMTRIGWDMDPFVVISFGKKVFRTRVIRHSLNPVWDEKLIFHVRRYESNFKVQLTVLDWDKLSSNDHVGDASFEVNELLKNAPEKDEKTGLYPHNAAISSNDMQEFKLGLATAKEMPWEGKHTPVLTVKAKFQPYDALRQQFWRQYLKQYDPDDSGHLSRLELVSMLDSLGSTLSDETIDSFFTRLGKSTDGELTHDEAIQCLEEELCRPRSERRLVDSDDALGIGLGIDTSAPATPLILNGSGPITPGVEAQFNRLNLETMDFSGPPTHPTAVQPASTRDPQSIEGLPAYQTEPNQQPLQNAVQPIVDSASTRVPMGYHATQESSVSESTSASEVEGDAEAEGEGESPTNSDGTVERVINIKNCPLCHKPRMNSRAEMDIITHIAVCASQDWARVDRMIVGNFVTANQAQRKWYTKVITKLSAGNYRIGANSANIIVQNRLTGQLEEEKMQVYVRLGIRLLYKGAKSRMEGARARKLLKSMSIKQGIKYDSPQSAADIPAFIQFHRLNVDELLLPLGEYKTFNQFFYRKLKPDARPVDSPDDPSRLVSAADSRMMTFETVSEATRLWIKGREFSVARLLGEAYRDQADKYNGGALAIFRLAPQDYHRFHSPVDGTIGPMTYIAGEYYTVNPQAIRTTLDVYGENARKIVPIDSPTFGRVMAVCVGAMMVGTIKTTVQEGESVKRGQEFGYFAFGGSTIVMLFEKGMVEWDEDLLINGKASLETLVRVGMGVGRRAPIKVPPKAKRQGSTSPSTHTSISGGSSTLKTPQIERTASSLTPSST</sequence>
<dbReference type="OrthoDB" id="67700at2759"/>
<dbReference type="PROSITE" id="PS50222">
    <property type="entry name" value="EF_HAND_2"/>
    <property type="match status" value="1"/>
</dbReference>
<evidence type="ECO:0000256" key="11">
    <source>
        <dbReference type="ARBA" id="ARBA00023317"/>
    </source>
</evidence>
<evidence type="ECO:0000256" key="4">
    <source>
        <dbReference type="ARBA" id="ARBA00022837"/>
    </source>
</evidence>
<comment type="domain">
    <text evidence="12">The C2 domains have an essential, but non-catalytic function. They may facilitate interactions with other proteins and are required for lipid transport function.</text>
</comment>
<accession>A0A0H2RUF6</accession>
<feature type="region of interest" description="Disordered" evidence="13">
    <location>
        <begin position="290"/>
        <end position="395"/>
    </location>
</feature>
<feature type="compositionally biased region" description="Low complexity" evidence="13">
    <location>
        <begin position="750"/>
        <end position="764"/>
    </location>
</feature>
<feature type="site" description="Cleavage (non-hydrolytic); by autocatalysis" evidence="12">
    <location>
        <begin position="1125"/>
        <end position="1126"/>
    </location>
</feature>
<dbReference type="Proteomes" id="UP000053477">
    <property type="component" value="Unassembled WGS sequence"/>
</dbReference>
<keyword evidence="12" id="KW-0333">Golgi apparatus</keyword>
<name>A0A0H2RUF6_9AGAM</name>
<dbReference type="InterPro" id="IPR018247">
    <property type="entry name" value="EF_Hand_1_Ca_BS"/>
</dbReference>
<comment type="similarity">
    <text evidence="12">Belongs to the phosphatidylserine decarboxylase family. PSD-B subfamily. Eukaryotic type II sub-subfamily.</text>
</comment>
<feature type="chain" id="PRO_5023406069" description="Phosphatidylserine decarboxylase 2 alpha chain" evidence="12">
    <location>
        <begin position="1126"/>
        <end position="1211"/>
    </location>
</feature>
<evidence type="ECO:0000256" key="9">
    <source>
        <dbReference type="ARBA" id="ARBA00023239"/>
    </source>
</evidence>
<evidence type="ECO:0000256" key="8">
    <source>
        <dbReference type="ARBA" id="ARBA00023209"/>
    </source>
</evidence>
<reference evidence="16 17" key="1">
    <citation type="submission" date="2015-04" db="EMBL/GenBank/DDBJ databases">
        <title>Complete genome sequence of Schizopora paradoxa KUC8140, a cosmopolitan wood degrader in East Asia.</title>
        <authorList>
            <consortium name="DOE Joint Genome Institute"/>
            <person name="Min B."/>
            <person name="Park H."/>
            <person name="Jang Y."/>
            <person name="Kim J.-J."/>
            <person name="Kim K.H."/>
            <person name="Pangilinan J."/>
            <person name="Lipzen A."/>
            <person name="Riley R."/>
            <person name="Grigoriev I.V."/>
            <person name="Spatafora J.W."/>
            <person name="Choi I.-G."/>
        </authorList>
    </citation>
    <scope>NUCLEOTIDE SEQUENCE [LARGE SCALE GENOMIC DNA]</scope>
    <source>
        <strain evidence="16 17">KUC8140</strain>
    </source>
</reference>
<keyword evidence="6 12" id="KW-0472">Membrane</keyword>
<feature type="modified residue" description="Pyruvic acid (Ser); by autocatalysis" evidence="12">
    <location>
        <position position="1126"/>
    </location>
</feature>
<feature type="compositionally biased region" description="Acidic residues" evidence="13">
    <location>
        <begin position="765"/>
        <end position="775"/>
    </location>
</feature>
<keyword evidence="17" id="KW-1185">Reference proteome</keyword>
<dbReference type="GO" id="GO:0004609">
    <property type="term" value="F:phosphatidylserine decarboxylase activity"/>
    <property type="evidence" value="ECO:0007669"/>
    <property type="project" value="UniProtKB-UniRule"/>
</dbReference>
<dbReference type="AlphaFoldDB" id="A0A0H2RUF6"/>
<keyword evidence="12" id="KW-0967">Endosome</keyword>
<feature type="compositionally biased region" description="Low complexity" evidence="13">
    <location>
        <begin position="1177"/>
        <end position="1193"/>
    </location>
</feature>
<feature type="active site" description="Charge relay system; for autoendoproteolytic cleavage activity" evidence="12">
    <location>
        <position position="1126"/>
    </location>
</feature>
<protein>
    <recommendedName>
        <fullName evidence="12">Phosphatidylserine decarboxylase proenzyme 2</fullName>
        <ecNumber evidence="12">4.1.1.65</ecNumber>
    </recommendedName>
    <component>
        <recommendedName>
            <fullName evidence="12">Phosphatidylserine decarboxylase 2 beta chain</fullName>
        </recommendedName>
    </component>
    <component>
        <recommendedName>
            <fullName evidence="12">Phosphatidylserine decarboxylase 2 alpha chain</fullName>
        </recommendedName>
    </component>
</protein>
<dbReference type="SMART" id="SM00239">
    <property type="entry name" value="C2"/>
    <property type="match status" value="2"/>
</dbReference>
<feature type="region of interest" description="Disordered" evidence="13">
    <location>
        <begin position="750"/>
        <end position="784"/>
    </location>
</feature>
<feature type="active site" description="Charge relay system; for autoendoproteolytic cleavage activity" evidence="12">
    <location>
        <position position="1039"/>
    </location>
</feature>
<comment type="cofactor">
    <cofactor evidence="12">
        <name>pyruvate</name>
        <dbReference type="ChEBI" id="CHEBI:15361"/>
    </cofactor>
    <text evidence="12">Binds 1 pyruvoyl group covalently per subunit.</text>
</comment>
<dbReference type="PROSITE" id="PS50004">
    <property type="entry name" value="C2"/>
    <property type="match status" value="2"/>
</dbReference>
<feature type="domain" description="C2" evidence="14">
    <location>
        <begin position="399"/>
        <end position="518"/>
    </location>
</feature>
<feature type="chain" id="PRO_5023406068" description="Phosphatidylserine decarboxylase 2 beta chain" evidence="12">
    <location>
        <begin position="1"/>
        <end position="1125"/>
    </location>
</feature>
<dbReference type="GO" id="GO:0000139">
    <property type="term" value="C:Golgi membrane"/>
    <property type="evidence" value="ECO:0007669"/>
    <property type="project" value="UniProtKB-SubCell"/>
</dbReference>
<keyword evidence="8 12" id="KW-0594">Phospholipid biosynthesis</keyword>
<feature type="compositionally biased region" description="Polar residues" evidence="13">
    <location>
        <begin position="369"/>
        <end position="386"/>
    </location>
</feature>
<dbReference type="PANTHER" id="PTHR10067">
    <property type="entry name" value="PHOSPHATIDYLSERINE DECARBOXYLASE"/>
    <property type="match status" value="1"/>
</dbReference>
<evidence type="ECO:0000256" key="2">
    <source>
        <dbReference type="ARBA" id="ARBA00022516"/>
    </source>
</evidence>
<dbReference type="Pfam" id="PF00168">
    <property type="entry name" value="C2"/>
    <property type="match status" value="2"/>
</dbReference>
<dbReference type="GO" id="GO:0006646">
    <property type="term" value="P:phosphatidylethanolamine biosynthetic process"/>
    <property type="evidence" value="ECO:0007669"/>
    <property type="project" value="UniProtKB-UniRule"/>
</dbReference>
<evidence type="ECO:0000256" key="13">
    <source>
        <dbReference type="SAM" id="MobiDB-lite"/>
    </source>
</evidence>
<feature type="compositionally biased region" description="Low complexity" evidence="13">
    <location>
        <begin position="308"/>
        <end position="323"/>
    </location>
</feature>
<feature type="active site" description="Schiff-base intermediate with substrate; via pyruvic acid; for decarboxylase activity" evidence="12">
    <location>
        <position position="1126"/>
    </location>
</feature>
<evidence type="ECO:0000313" key="17">
    <source>
        <dbReference type="Proteomes" id="UP000053477"/>
    </source>
</evidence>
<feature type="domain" description="EF-hand" evidence="15">
    <location>
        <begin position="567"/>
        <end position="602"/>
    </location>
</feature>
<dbReference type="STRING" id="27342.A0A0H2RUF6"/>
<evidence type="ECO:0000256" key="3">
    <source>
        <dbReference type="ARBA" id="ARBA00022793"/>
    </source>
</evidence>
<dbReference type="EMBL" id="KQ085932">
    <property type="protein sequence ID" value="KLO15227.1"/>
    <property type="molecule type" value="Genomic_DNA"/>
</dbReference>
<evidence type="ECO:0000256" key="7">
    <source>
        <dbReference type="ARBA" id="ARBA00023145"/>
    </source>
</evidence>
<dbReference type="CDD" id="cd04039">
    <property type="entry name" value="C2_PSD"/>
    <property type="match status" value="1"/>
</dbReference>
<dbReference type="GO" id="GO:0016540">
    <property type="term" value="P:protein autoprocessing"/>
    <property type="evidence" value="ECO:0007669"/>
    <property type="project" value="UniProtKB-UniRule"/>
</dbReference>
<dbReference type="InterPro" id="IPR000008">
    <property type="entry name" value="C2_dom"/>
</dbReference>
<evidence type="ECO:0000256" key="12">
    <source>
        <dbReference type="HAMAP-Rule" id="MF_03209"/>
    </source>
</evidence>
<dbReference type="InterPro" id="IPR003817">
    <property type="entry name" value="PS_Dcarbxylase"/>
</dbReference>
<keyword evidence="10 12" id="KW-1208">Phospholipid metabolism</keyword>
<comment type="subcellular location">
    <subcellularLocation>
        <location evidence="12">Golgi apparatus membrane</location>
        <topology evidence="12">Peripheral membrane protein</topology>
        <orientation evidence="12">Cytoplasmic side</orientation>
    </subcellularLocation>
    <subcellularLocation>
        <location evidence="12">Endosome membrane</location>
        <topology evidence="12">Peripheral membrane protein</topology>
        <orientation evidence="12">Cytoplasmic side</orientation>
    </subcellularLocation>
</comment>
<dbReference type="GO" id="GO:0005795">
    <property type="term" value="C:Golgi stack"/>
    <property type="evidence" value="ECO:0007669"/>
    <property type="project" value="UniProtKB-UniRule"/>
</dbReference>
<evidence type="ECO:0000256" key="5">
    <source>
        <dbReference type="ARBA" id="ARBA00023098"/>
    </source>
</evidence>
<comment type="pathway">
    <text evidence="1">Lipid metabolism.</text>
</comment>
<comment type="PTM">
    <text evidence="12">Is synthesized initially as an inactive proenzyme. Formation of the active enzyme involves a self-maturation process in which the active site pyruvoyl group is generated from an internal serine residue via an autocatalytic post-translational modification. Two non-identical subunits are generated from the proenzyme in this reaction, and the pyruvate is formed at the N-terminus of the alpha chain, which is derived from the carboxyl end of the proenzyme. The autoendoproteolytic cleavage occurs by a canonical serine protease mechanism, in which the side chain hydroxyl group of the serine supplies its oxygen atom to form the C-terminus of the beta chain, while the remainder of the serine residue undergoes an oxidative deamination to produce ammonia and the pyruvoyl prosthetic group on the alpha chain. During this reaction, the Ser that is part of the protease active site of the proenzyme becomes the pyruvoyl prosthetic group, which constitutes an essential element of the active site of the mature decarboxylase.</text>
</comment>
<proteinExistence type="inferred from homology"/>
<dbReference type="SUPFAM" id="SSF49562">
    <property type="entry name" value="C2 domain (Calcium/lipid-binding domain, CaLB)"/>
    <property type="match status" value="2"/>
</dbReference>
<dbReference type="Gene3D" id="2.60.40.150">
    <property type="entry name" value="C2 domain"/>
    <property type="match status" value="2"/>
</dbReference>
<keyword evidence="5 12" id="KW-0443">Lipid metabolism</keyword>
<dbReference type="GO" id="GO:0010008">
    <property type="term" value="C:endosome membrane"/>
    <property type="evidence" value="ECO:0007669"/>
    <property type="project" value="UniProtKB-SubCell"/>
</dbReference>
<feature type="domain" description="C2" evidence="14">
    <location>
        <begin position="28"/>
        <end position="149"/>
    </location>
</feature>
<dbReference type="InterPro" id="IPR033179">
    <property type="entry name" value="PSD_type2_pro"/>
</dbReference>
<comment type="function">
    <text evidence="12">Catalyzes the formation of phosphatidylethanolamine (PtdEtn) from phosphatidylserine (PtdSer). Plays a central role in phospholipid metabolism and in the interorganelle trafficking of phosphatidylserine.</text>
</comment>
<dbReference type="HAMAP" id="MF_00663">
    <property type="entry name" value="PS_decarb_PSD_B_type2"/>
    <property type="match status" value="1"/>
</dbReference>
<dbReference type="PROSITE" id="PS00018">
    <property type="entry name" value="EF_HAND_1"/>
    <property type="match status" value="1"/>
</dbReference>
<dbReference type="EC" id="4.1.1.65" evidence="12"/>
<keyword evidence="11 12" id="KW-0670">Pyruvate</keyword>
<evidence type="ECO:0000256" key="10">
    <source>
        <dbReference type="ARBA" id="ARBA00023264"/>
    </source>
</evidence>
<evidence type="ECO:0000313" key="16">
    <source>
        <dbReference type="EMBL" id="KLO15227.1"/>
    </source>
</evidence>